<dbReference type="InterPro" id="IPR024775">
    <property type="entry name" value="DinB-like"/>
</dbReference>
<name>A0A1G9BA65_9BACI</name>
<organism evidence="2 3">
    <name type="scientific">Sediminibacillus albus</name>
    <dbReference type="NCBI Taxonomy" id="407036"/>
    <lineage>
        <taxon>Bacteria</taxon>
        <taxon>Bacillati</taxon>
        <taxon>Bacillota</taxon>
        <taxon>Bacilli</taxon>
        <taxon>Bacillales</taxon>
        <taxon>Bacillaceae</taxon>
        <taxon>Sediminibacillus</taxon>
    </lineage>
</organism>
<dbReference type="Pfam" id="PF12867">
    <property type="entry name" value="DinB_2"/>
    <property type="match status" value="1"/>
</dbReference>
<dbReference type="AlphaFoldDB" id="A0A1G9BA65"/>
<evidence type="ECO:0000313" key="2">
    <source>
        <dbReference type="EMBL" id="SDK36411.1"/>
    </source>
</evidence>
<dbReference type="Proteomes" id="UP000198694">
    <property type="component" value="Unassembled WGS sequence"/>
</dbReference>
<keyword evidence="3" id="KW-1185">Reference proteome</keyword>
<reference evidence="2 3" key="1">
    <citation type="submission" date="2016-10" db="EMBL/GenBank/DDBJ databases">
        <authorList>
            <person name="de Groot N.N."/>
        </authorList>
    </citation>
    <scope>NUCLEOTIDE SEQUENCE [LARGE SCALE GENOMIC DNA]</scope>
    <source>
        <strain evidence="2 3">CGMCC 1.6502</strain>
    </source>
</reference>
<feature type="domain" description="DinB-like" evidence="1">
    <location>
        <begin position="8"/>
        <end position="147"/>
    </location>
</feature>
<sequence>MRNSLLYQFNFVRENTLNYVREIDDHWMEVVPRGLNNNIKWNLGHIYLISEKLAFQLTGEVGNSPKELQELFNSGTSPKEWKKEIPKKQEVLQLLREQLVRVESLLIDRTEDKLEKPYTTSTGLELVTIGDCISFCLYHEGMHFSTIKNINQILQK</sequence>
<dbReference type="Gene3D" id="1.20.120.450">
    <property type="entry name" value="dinb family like domain"/>
    <property type="match status" value="1"/>
</dbReference>
<dbReference type="OrthoDB" id="4295522at2"/>
<dbReference type="STRING" id="407036.SAMN05216243_2908"/>
<dbReference type="SUPFAM" id="SSF109854">
    <property type="entry name" value="DinB/YfiT-like putative metalloenzymes"/>
    <property type="match status" value="1"/>
</dbReference>
<accession>A0A1G9BA65</accession>
<proteinExistence type="predicted"/>
<evidence type="ECO:0000313" key="3">
    <source>
        <dbReference type="Proteomes" id="UP000198694"/>
    </source>
</evidence>
<dbReference type="EMBL" id="FNFL01000005">
    <property type="protein sequence ID" value="SDK36411.1"/>
    <property type="molecule type" value="Genomic_DNA"/>
</dbReference>
<dbReference type="InterPro" id="IPR034660">
    <property type="entry name" value="DinB/YfiT-like"/>
</dbReference>
<evidence type="ECO:0000259" key="1">
    <source>
        <dbReference type="Pfam" id="PF12867"/>
    </source>
</evidence>
<dbReference type="RefSeq" id="WP_093215623.1">
    <property type="nucleotide sequence ID" value="NZ_FNFL01000005.1"/>
</dbReference>
<gene>
    <name evidence="2" type="ORF">SAMN05216243_2908</name>
</gene>
<protein>
    <submittedName>
        <fullName evidence="2">DinB superfamily protein</fullName>
    </submittedName>
</protein>